<organism evidence="2 3">
    <name type="scientific">Erythrobacter aureus</name>
    <dbReference type="NCBI Taxonomy" id="2182384"/>
    <lineage>
        <taxon>Bacteria</taxon>
        <taxon>Pseudomonadati</taxon>
        <taxon>Pseudomonadota</taxon>
        <taxon>Alphaproteobacteria</taxon>
        <taxon>Sphingomonadales</taxon>
        <taxon>Erythrobacteraceae</taxon>
        <taxon>Erythrobacter/Porphyrobacter group</taxon>
        <taxon>Erythrobacter</taxon>
    </lineage>
</organism>
<dbReference type="EMBL" id="CP031358">
    <property type="protein sequence ID" value="AXK43980.1"/>
    <property type="molecule type" value="Genomic_DNA"/>
</dbReference>
<proteinExistence type="predicted"/>
<dbReference type="Proteomes" id="UP000254508">
    <property type="component" value="Plasmid unnamed"/>
</dbReference>
<protein>
    <submittedName>
        <fullName evidence="2">Uncharacterized protein</fullName>
    </submittedName>
</protein>
<feature type="compositionally biased region" description="Basic and acidic residues" evidence="1">
    <location>
        <begin position="1"/>
        <end position="10"/>
    </location>
</feature>
<keyword evidence="3" id="KW-1185">Reference proteome</keyword>
<accession>A0A345YJ78</accession>
<dbReference type="AlphaFoldDB" id="A0A345YJ78"/>
<dbReference type="KEGG" id="err:DVR09_16125"/>
<dbReference type="RefSeq" id="WP_115418293.1">
    <property type="nucleotide sequence ID" value="NZ_CP031358.1"/>
</dbReference>
<dbReference type="OrthoDB" id="8481751at2"/>
<evidence type="ECO:0000313" key="3">
    <source>
        <dbReference type="Proteomes" id="UP000254508"/>
    </source>
</evidence>
<feature type="compositionally biased region" description="Basic and acidic residues" evidence="1">
    <location>
        <begin position="253"/>
        <end position="263"/>
    </location>
</feature>
<keyword evidence="2" id="KW-0614">Plasmid</keyword>
<geneLocation type="plasmid" evidence="2 3">
    <name>unnamed</name>
</geneLocation>
<name>A0A345YJ78_9SPHN</name>
<reference evidence="2 3" key="1">
    <citation type="submission" date="2018-07" db="EMBL/GenBank/DDBJ databases">
        <title>Genome sequence of Erythrobacter strain YH-07, an antagonistic bacterium isolated from Yellow Sea.</title>
        <authorList>
            <person name="Tang T."/>
            <person name="Liu Q."/>
            <person name="Sun X."/>
        </authorList>
    </citation>
    <scope>NUCLEOTIDE SEQUENCE [LARGE SCALE GENOMIC DNA]</scope>
    <source>
        <strain evidence="2 3">YH-07</strain>
        <plasmid evidence="2 3">unnamed</plasmid>
    </source>
</reference>
<sequence>MNNPKPRDCTEPGPYGIGSKHWPGVGKAQEEQGELGLVFGKLAGSGGDRDHWSGDLVFMMQDEIADVRASLRYLEEANPVLNDLRPDLPAIPNGYEYMKIREAWKLNLFRSWGRGDHPDWWPQPEDYGLPPRGRQTQITFDADRTKPPLHAMRTTAQPIYIPARDTPAPKAEQDKPSEPAAKGWQAIDITTPEAWHGFFARQLGKTSWCLAAAVSWHAWYVGLQLIGGNNREVTGLALALGPLWIGVGRLKPAEGDEAPKEAPAEPVDGPSFD</sequence>
<feature type="region of interest" description="Disordered" evidence="1">
    <location>
        <begin position="1"/>
        <end position="25"/>
    </location>
</feature>
<feature type="region of interest" description="Disordered" evidence="1">
    <location>
        <begin position="253"/>
        <end position="273"/>
    </location>
</feature>
<evidence type="ECO:0000313" key="2">
    <source>
        <dbReference type="EMBL" id="AXK43980.1"/>
    </source>
</evidence>
<gene>
    <name evidence="2" type="ORF">DVR09_16125</name>
</gene>
<evidence type="ECO:0000256" key="1">
    <source>
        <dbReference type="SAM" id="MobiDB-lite"/>
    </source>
</evidence>